<protein>
    <submittedName>
        <fullName evidence="2">Uncharacterized protein</fullName>
    </submittedName>
</protein>
<accession>A0A8R7PRY7</accession>
<reference evidence="2" key="3">
    <citation type="submission" date="2022-06" db="UniProtKB">
        <authorList>
            <consortium name="EnsemblPlants"/>
        </authorList>
    </citation>
    <scope>IDENTIFICATION</scope>
</reference>
<reference evidence="3" key="1">
    <citation type="journal article" date="2013" name="Nature">
        <title>Draft genome of the wheat A-genome progenitor Triticum urartu.</title>
        <authorList>
            <person name="Ling H.Q."/>
            <person name="Zhao S."/>
            <person name="Liu D."/>
            <person name="Wang J."/>
            <person name="Sun H."/>
            <person name="Zhang C."/>
            <person name="Fan H."/>
            <person name="Li D."/>
            <person name="Dong L."/>
            <person name="Tao Y."/>
            <person name="Gao C."/>
            <person name="Wu H."/>
            <person name="Li Y."/>
            <person name="Cui Y."/>
            <person name="Guo X."/>
            <person name="Zheng S."/>
            <person name="Wang B."/>
            <person name="Yu K."/>
            <person name="Liang Q."/>
            <person name="Yang W."/>
            <person name="Lou X."/>
            <person name="Chen J."/>
            <person name="Feng M."/>
            <person name="Jian J."/>
            <person name="Zhang X."/>
            <person name="Luo G."/>
            <person name="Jiang Y."/>
            <person name="Liu J."/>
            <person name="Wang Z."/>
            <person name="Sha Y."/>
            <person name="Zhang B."/>
            <person name="Wu H."/>
            <person name="Tang D."/>
            <person name="Shen Q."/>
            <person name="Xue P."/>
            <person name="Zou S."/>
            <person name="Wang X."/>
            <person name="Liu X."/>
            <person name="Wang F."/>
            <person name="Yang Y."/>
            <person name="An X."/>
            <person name="Dong Z."/>
            <person name="Zhang K."/>
            <person name="Zhang X."/>
            <person name="Luo M.C."/>
            <person name="Dvorak J."/>
            <person name="Tong Y."/>
            <person name="Wang J."/>
            <person name="Yang H."/>
            <person name="Li Z."/>
            <person name="Wang D."/>
            <person name="Zhang A."/>
            <person name="Wang J."/>
        </authorList>
    </citation>
    <scope>NUCLEOTIDE SEQUENCE</scope>
    <source>
        <strain evidence="3">cv. G1812</strain>
    </source>
</reference>
<reference evidence="2" key="2">
    <citation type="submission" date="2018-03" db="EMBL/GenBank/DDBJ databases">
        <title>The Triticum urartu genome reveals the dynamic nature of wheat genome evolution.</title>
        <authorList>
            <person name="Ling H."/>
            <person name="Ma B."/>
            <person name="Shi X."/>
            <person name="Liu H."/>
            <person name="Dong L."/>
            <person name="Sun H."/>
            <person name="Cao Y."/>
            <person name="Gao Q."/>
            <person name="Zheng S."/>
            <person name="Li Y."/>
            <person name="Yu Y."/>
            <person name="Du H."/>
            <person name="Qi M."/>
            <person name="Li Y."/>
            <person name="Yu H."/>
            <person name="Cui Y."/>
            <person name="Wang N."/>
            <person name="Chen C."/>
            <person name="Wu H."/>
            <person name="Zhao Y."/>
            <person name="Zhang J."/>
            <person name="Li Y."/>
            <person name="Zhou W."/>
            <person name="Zhang B."/>
            <person name="Hu W."/>
            <person name="Eijk M."/>
            <person name="Tang J."/>
            <person name="Witsenboer H."/>
            <person name="Zhao S."/>
            <person name="Li Z."/>
            <person name="Zhang A."/>
            <person name="Wang D."/>
            <person name="Liang C."/>
        </authorList>
    </citation>
    <scope>NUCLEOTIDE SEQUENCE [LARGE SCALE GENOMIC DNA]</scope>
    <source>
        <strain evidence="2">cv. G1812</strain>
    </source>
</reference>
<dbReference type="Gramene" id="TuG1812G0300002144.01.T01">
    <property type="protein sequence ID" value="TuG1812G0300002144.01.T01.cds238985"/>
    <property type="gene ID" value="TuG1812G0300002144.01"/>
</dbReference>
<name>A0A8R7PRY7_TRIUA</name>
<evidence type="ECO:0000313" key="2">
    <source>
        <dbReference type="EnsemblPlants" id="TuG1812G0300002144.01.T01.cds238985"/>
    </source>
</evidence>
<sequence>HFLPAAAKTSTLSPLHFPLRITSEPITSLILPWSRSIQPPPPPFDPSSCPLPDRAGGSIPSAATCPNSENPTILPAPPLDPLIQPSPRAPCPTLMLVFHAWTGEELLILVSKASSSPLLEPTPAAVAGNHPQDPIVPITFLLLARFLLPASHL</sequence>
<organism evidence="2 3">
    <name type="scientific">Triticum urartu</name>
    <name type="common">Red wild einkorn</name>
    <name type="synonym">Crithodium urartu</name>
    <dbReference type="NCBI Taxonomy" id="4572"/>
    <lineage>
        <taxon>Eukaryota</taxon>
        <taxon>Viridiplantae</taxon>
        <taxon>Streptophyta</taxon>
        <taxon>Embryophyta</taxon>
        <taxon>Tracheophyta</taxon>
        <taxon>Spermatophyta</taxon>
        <taxon>Magnoliopsida</taxon>
        <taxon>Liliopsida</taxon>
        <taxon>Poales</taxon>
        <taxon>Poaceae</taxon>
        <taxon>BOP clade</taxon>
        <taxon>Pooideae</taxon>
        <taxon>Triticodae</taxon>
        <taxon>Triticeae</taxon>
        <taxon>Triticinae</taxon>
        <taxon>Triticum</taxon>
    </lineage>
</organism>
<evidence type="ECO:0000256" key="1">
    <source>
        <dbReference type="SAM" id="MobiDB-lite"/>
    </source>
</evidence>
<evidence type="ECO:0000313" key="3">
    <source>
        <dbReference type="Proteomes" id="UP000015106"/>
    </source>
</evidence>
<dbReference type="AlphaFoldDB" id="A0A8R7PRY7"/>
<keyword evidence="3" id="KW-1185">Reference proteome</keyword>
<dbReference type="EnsemblPlants" id="TuG1812G0300002144.01.T01">
    <property type="protein sequence ID" value="TuG1812G0300002144.01.T01.cds238985"/>
    <property type="gene ID" value="TuG1812G0300002144.01"/>
</dbReference>
<proteinExistence type="predicted"/>
<dbReference type="Proteomes" id="UP000015106">
    <property type="component" value="Chromosome 3"/>
</dbReference>
<feature type="region of interest" description="Disordered" evidence="1">
    <location>
        <begin position="41"/>
        <end position="85"/>
    </location>
</feature>